<dbReference type="InterPro" id="IPR000037">
    <property type="entry name" value="SsrA-bd_prot"/>
</dbReference>
<evidence type="ECO:0000256" key="1">
    <source>
        <dbReference type="ARBA" id="ARBA00022490"/>
    </source>
</evidence>
<dbReference type="Pfam" id="PF01668">
    <property type="entry name" value="SmpB"/>
    <property type="match status" value="1"/>
</dbReference>
<dbReference type="NCBIfam" id="TIGR00086">
    <property type="entry name" value="smpB"/>
    <property type="match status" value="1"/>
</dbReference>
<dbReference type="PANTHER" id="PTHR30308">
    <property type="entry name" value="TMRNA-BINDING COMPONENT OF TRANS-TRANSLATION TAGGING COMPLEX"/>
    <property type="match status" value="1"/>
</dbReference>
<evidence type="ECO:0000313" key="5">
    <source>
        <dbReference type="EMBL" id="ATF08560.1"/>
    </source>
</evidence>
<dbReference type="InterPro" id="IPR023620">
    <property type="entry name" value="SmpB"/>
</dbReference>
<feature type="compositionally biased region" description="Basic and acidic residues" evidence="4">
    <location>
        <begin position="139"/>
        <end position="154"/>
    </location>
</feature>
<keyword evidence="1 3" id="KW-0963">Cytoplasm</keyword>
<feature type="region of interest" description="Disordered" evidence="4">
    <location>
        <begin position="137"/>
        <end position="161"/>
    </location>
</feature>
<name>A0A291B6D6_9GAMM</name>
<dbReference type="GO" id="GO:0070930">
    <property type="term" value="P:trans-translation-dependent protein tagging"/>
    <property type="evidence" value="ECO:0007669"/>
    <property type="project" value="TreeGrafter"/>
</dbReference>
<dbReference type="OrthoDB" id="9805462at2"/>
<gene>
    <name evidence="3" type="primary">smpB</name>
    <name evidence="5" type="ORF">BTN50_0012</name>
</gene>
<dbReference type="CDD" id="cd09294">
    <property type="entry name" value="SmpB"/>
    <property type="match status" value="1"/>
</dbReference>
<dbReference type="PANTHER" id="PTHR30308:SF2">
    <property type="entry name" value="SSRA-BINDING PROTEIN"/>
    <property type="match status" value="1"/>
</dbReference>
<proteinExistence type="inferred from homology"/>
<dbReference type="SUPFAM" id="SSF74982">
    <property type="entry name" value="Small protein B (SmpB)"/>
    <property type="match status" value="1"/>
</dbReference>
<dbReference type="GO" id="GO:0003723">
    <property type="term" value="F:RNA binding"/>
    <property type="evidence" value="ECO:0007669"/>
    <property type="project" value="UniProtKB-UniRule"/>
</dbReference>
<evidence type="ECO:0000256" key="4">
    <source>
        <dbReference type="SAM" id="MobiDB-lite"/>
    </source>
</evidence>
<dbReference type="HAMAP" id="MF_00023">
    <property type="entry name" value="SmpB"/>
    <property type="match status" value="1"/>
</dbReference>
<dbReference type="GO" id="GO:0005829">
    <property type="term" value="C:cytosol"/>
    <property type="evidence" value="ECO:0007669"/>
    <property type="project" value="TreeGrafter"/>
</dbReference>
<dbReference type="Proteomes" id="UP000218160">
    <property type="component" value="Chromosome 1"/>
</dbReference>
<keyword evidence="2 3" id="KW-0694">RNA-binding</keyword>
<accession>A0A291B6D6</accession>
<protein>
    <recommendedName>
        <fullName evidence="3">SsrA-binding protein</fullName>
    </recommendedName>
    <alternativeName>
        <fullName evidence="3">Small protein B</fullName>
    </alternativeName>
</protein>
<evidence type="ECO:0000256" key="3">
    <source>
        <dbReference type="HAMAP-Rule" id="MF_00023"/>
    </source>
</evidence>
<evidence type="ECO:0000313" key="6">
    <source>
        <dbReference type="Proteomes" id="UP000218160"/>
    </source>
</evidence>
<dbReference type="AlphaFoldDB" id="A0A291B6D6"/>
<keyword evidence="6" id="KW-1185">Reference proteome</keyword>
<comment type="function">
    <text evidence="3">Required for rescue of stalled ribosomes mediated by trans-translation. Binds to transfer-messenger RNA (tmRNA), required for stable association of tmRNA with ribosomes. tmRNA and SmpB together mimic tRNA shape, replacing the anticodon stem-loop with SmpB. tmRNA is encoded by the ssrA gene; the 2 termini fold to resemble tRNA(Ala) and it encodes a 'tag peptide', a short internal open reading frame. During trans-translation Ala-aminoacylated tmRNA acts like a tRNA, entering the A-site of stalled ribosomes, displacing the stalled mRNA. The ribosome then switches to translate the ORF on the tmRNA; the nascent peptide is terminated with the 'tag peptide' encoded by the tmRNA and targeted for degradation. The ribosome is freed to recommence translation, which seems to be the essential function of trans-translation.</text>
</comment>
<evidence type="ECO:0000256" key="2">
    <source>
        <dbReference type="ARBA" id="ARBA00022884"/>
    </source>
</evidence>
<dbReference type="KEGG" id="elux:BTN50_0012"/>
<reference evidence="6" key="1">
    <citation type="submission" date="2017-04" db="EMBL/GenBank/DDBJ databases">
        <title>Genome evolution of the luminous symbionts of deep sea anglerfish.</title>
        <authorList>
            <person name="Hendry T.A."/>
        </authorList>
    </citation>
    <scope>NUCLEOTIDE SEQUENCE [LARGE SCALE GENOMIC DNA]</scope>
</reference>
<dbReference type="NCBIfam" id="NF003843">
    <property type="entry name" value="PRK05422.1"/>
    <property type="match status" value="1"/>
</dbReference>
<dbReference type="EMBL" id="CP020660">
    <property type="protein sequence ID" value="ATF08560.1"/>
    <property type="molecule type" value="Genomic_DNA"/>
</dbReference>
<dbReference type="RefSeq" id="WP_096618577.1">
    <property type="nucleotide sequence ID" value="NZ_CP020660.1"/>
</dbReference>
<dbReference type="GO" id="GO:0070929">
    <property type="term" value="P:trans-translation"/>
    <property type="evidence" value="ECO:0007669"/>
    <property type="project" value="UniProtKB-UniRule"/>
</dbReference>
<dbReference type="Gene3D" id="2.40.280.10">
    <property type="match status" value="1"/>
</dbReference>
<comment type="subcellular location">
    <subcellularLocation>
        <location evidence="3">Cytoplasm</location>
    </subcellularLocation>
    <text evidence="3">The tmRNA-SmpB complex associates with stalled 70S ribosomes.</text>
</comment>
<organism evidence="5 6">
    <name type="scientific">Candidatus Enterovibrio altilux</name>
    <dbReference type="NCBI Taxonomy" id="1927128"/>
    <lineage>
        <taxon>Bacteria</taxon>
        <taxon>Pseudomonadati</taxon>
        <taxon>Pseudomonadota</taxon>
        <taxon>Gammaproteobacteria</taxon>
        <taxon>Vibrionales</taxon>
        <taxon>Vibrionaceae</taxon>
        <taxon>Enterovibrio</taxon>
    </lineage>
</organism>
<comment type="similarity">
    <text evidence="3">Belongs to the SmpB family.</text>
</comment>
<sequence>MVKKNLKNKVGTNTIVQNRQANHDYFIQDDIEVGLVLQGWEVKSLRAGKVNITESYMFFKDGEAYMSGATITPLRVVSTHIVANPTRIRKLLLKRCELDALIGRVNRDGYTLVALSMYWKQSWAKLKVGLAKGKKLHDKRASSKDRDWKRDKARIMKHSTR</sequence>